<dbReference type="OrthoDB" id="6489732at2759"/>
<evidence type="ECO:0000313" key="1">
    <source>
        <dbReference type="EMBL" id="KAH9367821.1"/>
    </source>
</evidence>
<accession>A0A9J6FXL0</accession>
<sequence length="79" mass="9073">MDPCPTAVKHPLDDERVIFLSFDPCHILKNVRSQFLEREFTDGTGVISGTLVQKLYEHQKRMTLKLGTNLTRKHVPVQP</sequence>
<evidence type="ECO:0000313" key="2">
    <source>
        <dbReference type="Proteomes" id="UP000821853"/>
    </source>
</evidence>
<protein>
    <recommendedName>
        <fullName evidence="3">Transposase</fullName>
    </recommendedName>
</protein>
<comment type="caution">
    <text evidence="1">The sequence shown here is derived from an EMBL/GenBank/DDBJ whole genome shotgun (WGS) entry which is preliminary data.</text>
</comment>
<keyword evidence="2" id="KW-1185">Reference proteome</keyword>
<proteinExistence type="predicted"/>
<dbReference type="Proteomes" id="UP000821853">
    <property type="component" value="Chromosome 2"/>
</dbReference>
<gene>
    <name evidence="1" type="ORF">HPB48_008076</name>
</gene>
<organism evidence="1 2">
    <name type="scientific">Haemaphysalis longicornis</name>
    <name type="common">Bush tick</name>
    <dbReference type="NCBI Taxonomy" id="44386"/>
    <lineage>
        <taxon>Eukaryota</taxon>
        <taxon>Metazoa</taxon>
        <taxon>Ecdysozoa</taxon>
        <taxon>Arthropoda</taxon>
        <taxon>Chelicerata</taxon>
        <taxon>Arachnida</taxon>
        <taxon>Acari</taxon>
        <taxon>Parasitiformes</taxon>
        <taxon>Ixodida</taxon>
        <taxon>Ixodoidea</taxon>
        <taxon>Ixodidae</taxon>
        <taxon>Haemaphysalinae</taxon>
        <taxon>Haemaphysalis</taxon>
    </lineage>
</organism>
<dbReference type="EMBL" id="JABSTR010000004">
    <property type="protein sequence ID" value="KAH9367821.1"/>
    <property type="molecule type" value="Genomic_DNA"/>
</dbReference>
<evidence type="ECO:0008006" key="3">
    <source>
        <dbReference type="Google" id="ProtNLM"/>
    </source>
</evidence>
<dbReference type="VEuPathDB" id="VectorBase:HLOH_044916"/>
<name>A0A9J6FXL0_HAELO</name>
<reference evidence="1 2" key="1">
    <citation type="journal article" date="2020" name="Cell">
        <title>Large-Scale Comparative Analyses of Tick Genomes Elucidate Their Genetic Diversity and Vector Capacities.</title>
        <authorList>
            <consortium name="Tick Genome and Microbiome Consortium (TIGMIC)"/>
            <person name="Jia N."/>
            <person name="Wang J."/>
            <person name="Shi W."/>
            <person name="Du L."/>
            <person name="Sun Y."/>
            <person name="Zhan W."/>
            <person name="Jiang J.F."/>
            <person name="Wang Q."/>
            <person name="Zhang B."/>
            <person name="Ji P."/>
            <person name="Bell-Sakyi L."/>
            <person name="Cui X.M."/>
            <person name="Yuan T.T."/>
            <person name="Jiang B.G."/>
            <person name="Yang W.F."/>
            <person name="Lam T.T."/>
            <person name="Chang Q.C."/>
            <person name="Ding S.J."/>
            <person name="Wang X.J."/>
            <person name="Zhu J.G."/>
            <person name="Ruan X.D."/>
            <person name="Zhao L."/>
            <person name="Wei J.T."/>
            <person name="Ye R.Z."/>
            <person name="Que T.C."/>
            <person name="Du C.H."/>
            <person name="Zhou Y.H."/>
            <person name="Cheng J.X."/>
            <person name="Dai P.F."/>
            <person name="Guo W.B."/>
            <person name="Han X.H."/>
            <person name="Huang E.J."/>
            <person name="Li L.F."/>
            <person name="Wei W."/>
            <person name="Gao Y.C."/>
            <person name="Liu J.Z."/>
            <person name="Shao H.Z."/>
            <person name="Wang X."/>
            <person name="Wang C.C."/>
            <person name="Yang T.C."/>
            <person name="Huo Q.B."/>
            <person name="Li W."/>
            <person name="Chen H.Y."/>
            <person name="Chen S.E."/>
            <person name="Zhou L.G."/>
            <person name="Ni X.B."/>
            <person name="Tian J.H."/>
            <person name="Sheng Y."/>
            <person name="Liu T."/>
            <person name="Pan Y.S."/>
            <person name="Xia L.Y."/>
            <person name="Li J."/>
            <person name="Zhao F."/>
            <person name="Cao W.C."/>
        </authorList>
    </citation>
    <scope>NUCLEOTIDE SEQUENCE [LARGE SCALE GENOMIC DNA]</scope>
    <source>
        <strain evidence="1">HaeL-2018</strain>
    </source>
</reference>
<dbReference type="AlphaFoldDB" id="A0A9J6FXL0"/>